<evidence type="ECO:0000256" key="1">
    <source>
        <dbReference type="SAM" id="MobiDB-lite"/>
    </source>
</evidence>
<accession>A0ABN8XVH5</accession>
<protein>
    <submittedName>
        <fullName evidence="2">Uncharacterized protein</fullName>
    </submittedName>
</protein>
<organism evidence="2 3">
    <name type="scientific">Rangifer tarandus platyrhynchus</name>
    <name type="common">Svalbard reindeer</name>
    <dbReference type="NCBI Taxonomy" id="3082113"/>
    <lineage>
        <taxon>Eukaryota</taxon>
        <taxon>Metazoa</taxon>
        <taxon>Chordata</taxon>
        <taxon>Craniata</taxon>
        <taxon>Vertebrata</taxon>
        <taxon>Euteleostomi</taxon>
        <taxon>Mammalia</taxon>
        <taxon>Eutheria</taxon>
        <taxon>Laurasiatheria</taxon>
        <taxon>Artiodactyla</taxon>
        <taxon>Ruminantia</taxon>
        <taxon>Pecora</taxon>
        <taxon>Cervidae</taxon>
        <taxon>Odocoileinae</taxon>
        <taxon>Rangifer</taxon>
    </lineage>
</organism>
<proteinExistence type="predicted"/>
<name>A0ABN8XVH5_RANTA</name>
<gene>
    <name evidence="2" type="ORF">MRATA1EN1_LOCUS2339</name>
</gene>
<feature type="compositionally biased region" description="Basic and acidic residues" evidence="1">
    <location>
        <begin position="28"/>
        <end position="41"/>
    </location>
</feature>
<feature type="non-terminal residue" evidence="2">
    <location>
        <position position="1"/>
    </location>
</feature>
<evidence type="ECO:0000313" key="3">
    <source>
        <dbReference type="Proteomes" id="UP001176941"/>
    </source>
</evidence>
<dbReference type="EMBL" id="OX459946">
    <property type="protein sequence ID" value="CAI9153377.1"/>
    <property type="molecule type" value="Genomic_DNA"/>
</dbReference>
<feature type="region of interest" description="Disordered" evidence="1">
    <location>
        <begin position="1"/>
        <end position="187"/>
    </location>
</feature>
<sequence>KGSLRDRAPLPRRTGCLSEPRSESVGVTKEKGASTWEERSCTGRRARERAGGWGLGSWRRWRRARVAPRGGWTQPPISWVHRPPSRREVAPGGACGGRPARRRPGGPGGGGDQSGSEPPSLPFHLPSSVPGGPRAAGARDSVVLPPLWESRDLRAPAQEPPSSPHSYNPQPTPFPGPLFRPPGRAGW</sequence>
<evidence type="ECO:0000313" key="2">
    <source>
        <dbReference type="EMBL" id="CAI9153377.1"/>
    </source>
</evidence>
<keyword evidence="3" id="KW-1185">Reference proteome</keyword>
<dbReference type="Proteomes" id="UP001176941">
    <property type="component" value="Chromosome 10"/>
</dbReference>
<feature type="compositionally biased region" description="Pro residues" evidence="1">
    <location>
        <begin position="170"/>
        <end position="180"/>
    </location>
</feature>
<reference evidence="2" key="1">
    <citation type="submission" date="2023-04" db="EMBL/GenBank/DDBJ databases">
        <authorList>
            <consortium name="ELIXIR-Norway"/>
        </authorList>
    </citation>
    <scope>NUCLEOTIDE SEQUENCE [LARGE SCALE GENOMIC DNA]</scope>
</reference>